<reference evidence="2 3" key="1">
    <citation type="journal article" date="2019" name="Sci. Rep.">
        <title>Orb-weaving spider Araneus ventricosus genome elucidates the spidroin gene catalogue.</title>
        <authorList>
            <person name="Kono N."/>
            <person name="Nakamura H."/>
            <person name="Ohtoshi R."/>
            <person name="Moran D.A.P."/>
            <person name="Shinohara A."/>
            <person name="Yoshida Y."/>
            <person name="Fujiwara M."/>
            <person name="Mori M."/>
            <person name="Tomita M."/>
            <person name="Arakawa K."/>
        </authorList>
    </citation>
    <scope>NUCLEOTIDE SEQUENCE [LARGE SCALE GENOMIC DNA]</scope>
</reference>
<evidence type="ECO:0000313" key="2">
    <source>
        <dbReference type="EMBL" id="GBO20998.1"/>
    </source>
</evidence>
<dbReference type="AlphaFoldDB" id="A0A4Y2V8V7"/>
<evidence type="ECO:0000313" key="3">
    <source>
        <dbReference type="Proteomes" id="UP000499080"/>
    </source>
</evidence>
<proteinExistence type="predicted"/>
<feature type="region of interest" description="Disordered" evidence="1">
    <location>
        <begin position="62"/>
        <end position="90"/>
    </location>
</feature>
<evidence type="ECO:0000256" key="1">
    <source>
        <dbReference type="SAM" id="MobiDB-lite"/>
    </source>
</evidence>
<dbReference type="EMBL" id="BGPR01044268">
    <property type="protein sequence ID" value="GBO20998.1"/>
    <property type="molecule type" value="Genomic_DNA"/>
</dbReference>
<accession>A0A4Y2V8V7</accession>
<organism evidence="2 3">
    <name type="scientific">Araneus ventricosus</name>
    <name type="common">Orbweaver spider</name>
    <name type="synonym">Epeira ventricosa</name>
    <dbReference type="NCBI Taxonomy" id="182803"/>
    <lineage>
        <taxon>Eukaryota</taxon>
        <taxon>Metazoa</taxon>
        <taxon>Ecdysozoa</taxon>
        <taxon>Arthropoda</taxon>
        <taxon>Chelicerata</taxon>
        <taxon>Arachnida</taxon>
        <taxon>Araneae</taxon>
        <taxon>Araneomorphae</taxon>
        <taxon>Entelegynae</taxon>
        <taxon>Araneoidea</taxon>
        <taxon>Araneidae</taxon>
        <taxon>Araneus</taxon>
    </lineage>
</organism>
<comment type="caution">
    <text evidence="2">The sequence shown here is derived from an EMBL/GenBank/DDBJ whole genome shotgun (WGS) entry which is preliminary data.</text>
</comment>
<sequence length="90" mass="9760">MTFYTSFTPLVWCITATPLLPIQSDVRPNNRTEGKRIISESSARLAHGHQSHHAIPIALEAHTPGGHPTKSGVIKTNLKLQPSPCNRGGI</sequence>
<dbReference type="Proteomes" id="UP000499080">
    <property type="component" value="Unassembled WGS sequence"/>
</dbReference>
<protein>
    <submittedName>
        <fullName evidence="2">Uncharacterized protein</fullName>
    </submittedName>
</protein>
<name>A0A4Y2V8V7_ARAVE</name>
<keyword evidence="3" id="KW-1185">Reference proteome</keyword>
<gene>
    <name evidence="2" type="ORF">AVEN_132914_1</name>
</gene>